<dbReference type="PANTHER" id="PTHR46106:SF5">
    <property type="entry name" value="RECEPTOR-TYPE TYROSINE-PROTEIN PHOSPHATASE N2"/>
    <property type="match status" value="1"/>
</dbReference>
<evidence type="ECO:0000256" key="8">
    <source>
        <dbReference type="ARBA" id="ARBA00023170"/>
    </source>
</evidence>
<dbReference type="GeneTree" id="ENSGT00940000154095"/>
<dbReference type="PROSITE" id="PS00383">
    <property type="entry name" value="TYR_PHOSPHATASE_1"/>
    <property type="match status" value="1"/>
</dbReference>
<dbReference type="InterPro" id="IPR029403">
    <property type="entry name" value="RESP18_dom"/>
</dbReference>
<keyword evidence="3 14" id="KW-0812">Transmembrane</keyword>
<dbReference type="InterPro" id="IPR003595">
    <property type="entry name" value="Tyr_Pase_cat"/>
</dbReference>
<comment type="similarity">
    <text evidence="11">Belongs to the protein-tyrosine phosphatase family. Receptor class 8 subfamily.</text>
</comment>
<evidence type="ECO:0000256" key="5">
    <source>
        <dbReference type="ARBA" id="ARBA00022989"/>
    </source>
</evidence>
<dbReference type="GO" id="GO:0045202">
    <property type="term" value="C:synapse"/>
    <property type="evidence" value="ECO:0007669"/>
    <property type="project" value="UniProtKB-SubCell"/>
</dbReference>
<keyword evidence="2" id="KW-0597">Phosphoprotein</keyword>
<dbReference type="InterPro" id="IPR000242">
    <property type="entry name" value="PTP_cat"/>
</dbReference>
<organism evidence="17 18">
    <name type="scientific">Oreochromis niloticus</name>
    <name type="common">Nile tilapia</name>
    <name type="synonym">Tilapia nilotica</name>
    <dbReference type="NCBI Taxonomy" id="8128"/>
    <lineage>
        <taxon>Eukaryota</taxon>
        <taxon>Metazoa</taxon>
        <taxon>Chordata</taxon>
        <taxon>Craniata</taxon>
        <taxon>Vertebrata</taxon>
        <taxon>Euteleostomi</taxon>
        <taxon>Actinopterygii</taxon>
        <taxon>Neopterygii</taxon>
        <taxon>Teleostei</taxon>
        <taxon>Neoteleostei</taxon>
        <taxon>Acanthomorphata</taxon>
        <taxon>Ovalentaria</taxon>
        <taxon>Cichlomorphae</taxon>
        <taxon>Cichliformes</taxon>
        <taxon>Cichlidae</taxon>
        <taxon>African cichlids</taxon>
        <taxon>Pseudocrenilabrinae</taxon>
        <taxon>Oreochromini</taxon>
        <taxon>Oreochromis</taxon>
    </lineage>
</organism>
<keyword evidence="4" id="KW-0732">Signal</keyword>
<feature type="region of interest" description="Disordered" evidence="13">
    <location>
        <begin position="114"/>
        <end position="180"/>
    </location>
</feature>
<dbReference type="SMART" id="SM00194">
    <property type="entry name" value="PTPc"/>
    <property type="match status" value="1"/>
</dbReference>
<evidence type="ECO:0000256" key="14">
    <source>
        <dbReference type="SAM" id="Phobius"/>
    </source>
</evidence>
<name>A0A669AW96_ORENI</name>
<evidence type="ECO:0000256" key="9">
    <source>
        <dbReference type="ARBA" id="ARBA00023180"/>
    </source>
</evidence>
<evidence type="ECO:0000259" key="15">
    <source>
        <dbReference type="PROSITE" id="PS50055"/>
    </source>
</evidence>
<dbReference type="GO" id="GO:0030141">
    <property type="term" value="C:secretory granule"/>
    <property type="evidence" value="ECO:0007669"/>
    <property type="project" value="InterPro"/>
</dbReference>
<dbReference type="GO" id="GO:0035773">
    <property type="term" value="P:insulin secretion involved in cellular response to glucose stimulus"/>
    <property type="evidence" value="ECO:0007669"/>
    <property type="project" value="TreeGrafter"/>
</dbReference>
<evidence type="ECO:0000256" key="13">
    <source>
        <dbReference type="SAM" id="MobiDB-lite"/>
    </source>
</evidence>
<feature type="transmembrane region" description="Helical" evidence="14">
    <location>
        <begin position="573"/>
        <end position="597"/>
    </location>
</feature>
<evidence type="ECO:0000256" key="11">
    <source>
        <dbReference type="ARBA" id="ARBA00025723"/>
    </source>
</evidence>
<dbReference type="GO" id="GO:0051046">
    <property type="term" value="P:regulation of secretion"/>
    <property type="evidence" value="ECO:0007669"/>
    <property type="project" value="TreeGrafter"/>
</dbReference>
<dbReference type="Proteomes" id="UP000005207">
    <property type="component" value="Linkage group LG9"/>
</dbReference>
<dbReference type="Pfam" id="PF14948">
    <property type="entry name" value="RESP18"/>
    <property type="match status" value="1"/>
</dbReference>
<feature type="domain" description="Tyrosine-protein phosphatase" evidence="15">
    <location>
        <begin position="706"/>
        <end position="966"/>
    </location>
</feature>
<dbReference type="InterPro" id="IPR029021">
    <property type="entry name" value="Prot-tyrosine_phosphatase-like"/>
</dbReference>
<dbReference type="PROSITE" id="PS50056">
    <property type="entry name" value="TYR_PHOSPHATASE_2"/>
    <property type="match status" value="1"/>
</dbReference>
<feature type="region of interest" description="Disordered" evidence="13">
    <location>
        <begin position="638"/>
        <end position="680"/>
    </location>
</feature>
<dbReference type="PROSITE" id="PS50055">
    <property type="entry name" value="TYR_PHOSPHATASE_PTP"/>
    <property type="match status" value="1"/>
</dbReference>
<keyword evidence="10" id="KW-0968">Cytoplasmic vesicle</keyword>
<comment type="subcellular location">
    <subcellularLocation>
        <location evidence="1">Cytoplasmic vesicle</location>
        <location evidence="1">Secretory vesicle membrane</location>
        <topology evidence="1">Single-pass type I membrane protein</topology>
    </subcellularLocation>
    <subcellularLocation>
        <location evidence="12">Synapse</location>
    </subcellularLocation>
</comment>
<keyword evidence="5 14" id="KW-1133">Transmembrane helix</keyword>
<protein>
    <submittedName>
        <fullName evidence="17">Protein tyrosine phosphatase receptor type N2</fullName>
    </submittedName>
</protein>
<feature type="compositionally biased region" description="Polar residues" evidence="13">
    <location>
        <begin position="170"/>
        <end position="180"/>
    </location>
</feature>
<keyword evidence="18" id="KW-1185">Reference proteome</keyword>
<evidence type="ECO:0000256" key="3">
    <source>
        <dbReference type="ARBA" id="ARBA00022692"/>
    </source>
</evidence>
<evidence type="ECO:0000259" key="16">
    <source>
        <dbReference type="PROSITE" id="PS50056"/>
    </source>
</evidence>
<dbReference type="SUPFAM" id="SSF52799">
    <property type="entry name" value="(Phosphotyrosine protein) phosphatases II"/>
    <property type="match status" value="1"/>
</dbReference>
<feature type="compositionally biased region" description="Basic and acidic residues" evidence="13">
    <location>
        <begin position="114"/>
        <end position="125"/>
    </location>
</feature>
<sequence length="976" mass="109514">DKMHGFIFKAERRCQELAGADLHTYDISPSALQRLRILLQKLAHRGLTWQDDITQQVISRELSKLKNIPLRHQATPPSLLATYSSSRDRKLRPGQDELTRNLHKYLTGLGFLPRKEDIKSDDRSEPSQPKPKQGWKETTIYSLQKGAGQPPITKVVTQSGEGRHPKLSKAYSNQNPGKSTLLSSHMERLLSGAPGTQQGSPGGEAMWPKGKLHYLSYVQPALNDHAEPQTQVAFGSKAQKPNLNQLLFKTDSNRLTAKQPLRAMDERFIQNLVNQLGRHSINMDALMGKDLDQLAEVITGALREVDVERPALEAQPGPGATDSRGNMEGNREPQAAMHLNQDQDLKSDKEQDLNQKNTLRMKQQGLYVNSGPPAPLQKMVGLETVHSRTTQDRAPVPHRWEEKTMTAPDTDVQVDSDIDKWMQRIQGPEGRKQLEEPQKKDMKVKTQLVHVGVKEFSSRGKDRHFGYIITGTDSIFTDHGPELLSVFTFFQKPAHSVPPLLFICSVLGPALTFRVGPNPKNVTTADLVQVAVQQKQQLEKETGLKIVEAGVSDRGSLTQIPVVKETRVESGQFLLLSVLCMLFILVAVAVSATFFCVRQRSHLHMKEKLASLGTDTSTDATATYQELCRQRMAIRTSERVERPETLRHSRLNSVSSQFSDGPAASPSTRSSTSSWCEEPVPSNMDISTGHMILSYMEDHLKNKNRLEREWEALCSYQAEPSACSVGQGEQNSKRNRSDAVVAYDHSRITLKAENNHSNSDYINASPIMDHDPRNPTYIASQGPLASTVADFWQMVWESGCVVIVMLTPLSENGVKQCHHYWPDEGSDVYHIYEVNLVSEHIWCEDFLVRSFYLKNLQTNETRTVTQFHFLSWMDRGIPSSARTLLDFRRKVNKCYRGRSCPIIVHCSDGAGRSGTYILIDMVLNRMAKGAKEIDIAATLEHLRDQRAGMVQTKEQFEFALTAVAEEVNAILKALPQ</sequence>
<feature type="compositionally biased region" description="Low complexity" evidence="13">
    <location>
        <begin position="662"/>
        <end position="674"/>
    </location>
</feature>
<dbReference type="InterPro" id="IPR016130">
    <property type="entry name" value="Tyr_Pase_AS"/>
</dbReference>
<evidence type="ECO:0000256" key="7">
    <source>
        <dbReference type="ARBA" id="ARBA00023136"/>
    </source>
</evidence>
<feature type="region of interest" description="Disordered" evidence="13">
    <location>
        <begin position="308"/>
        <end position="330"/>
    </location>
</feature>
<evidence type="ECO:0000313" key="17">
    <source>
        <dbReference type="Ensembl" id="ENSONIP00000027320.1"/>
    </source>
</evidence>
<dbReference type="InterPro" id="IPR033522">
    <property type="entry name" value="IA-2/IA-2_beta"/>
</dbReference>
<dbReference type="FunFam" id="3.90.190.10:FF:000017">
    <property type="entry name" value="receptor-type tyrosine-protein phosphatase-like N isoform X2"/>
    <property type="match status" value="1"/>
</dbReference>
<dbReference type="SMART" id="SM01305">
    <property type="entry name" value="RESP18"/>
    <property type="match status" value="1"/>
</dbReference>
<dbReference type="AlphaFoldDB" id="A0A669AW96"/>
<dbReference type="Pfam" id="PF11548">
    <property type="entry name" value="Receptor_IA-2"/>
    <property type="match status" value="1"/>
</dbReference>
<keyword evidence="8" id="KW-0675">Receptor</keyword>
<keyword evidence="7 14" id="KW-0472">Membrane</keyword>
<dbReference type="GO" id="GO:0030658">
    <property type="term" value="C:transport vesicle membrane"/>
    <property type="evidence" value="ECO:0007669"/>
    <property type="project" value="UniProtKB-SubCell"/>
</dbReference>
<reference evidence="17" key="3">
    <citation type="submission" date="2025-09" db="UniProtKB">
        <authorList>
            <consortium name="Ensembl"/>
        </authorList>
    </citation>
    <scope>IDENTIFICATION</scope>
</reference>
<reference evidence="18" key="1">
    <citation type="submission" date="2012-01" db="EMBL/GenBank/DDBJ databases">
        <title>The Genome Sequence of Oreochromis niloticus (Nile Tilapia).</title>
        <authorList>
            <consortium name="Broad Institute Genome Assembly Team"/>
            <consortium name="Broad Institute Sequencing Platform"/>
            <person name="Di Palma F."/>
            <person name="Johnson J."/>
            <person name="Lander E.S."/>
            <person name="Lindblad-Toh K."/>
        </authorList>
    </citation>
    <scope>NUCLEOTIDE SEQUENCE [LARGE SCALE GENOMIC DNA]</scope>
</reference>
<evidence type="ECO:0000256" key="12">
    <source>
        <dbReference type="ARBA" id="ARBA00034103"/>
    </source>
</evidence>
<keyword evidence="6" id="KW-0770">Synapse</keyword>
<accession>A0A669AW96</accession>
<dbReference type="SMART" id="SM00404">
    <property type="entry name" value="PTPc_motif"/>
    <property type="match status" value="1"/>
</dbReference>
<evidence type="ECO:0000313" key="18">
    <source>
        <dbReference type="Proteomes" id="UP000005207"/>
    </source>
</evidence>
<dbReference type="PANTHER" id="PTHR46106">
    <property type="entry name" value="IA-2 PROTEIN TYROSINE PHOSPHATASE, ISOFORM C"/>
    <property type="match status" value="1"/>
</dbReference>
<feature type="domain" description="Tyrosine specific protein phosphatases" evidence="16">
    <location>
        <begin position="885"/>
        <end position="957"/>
    </location>
</feature>
<evidence type="ECO:0000256" key="10">
    <source>
        <dbReference type="ARBA" id="ARBA00023329"/>
    </source>
</evidence>
<feature type="compositionally biased region" description="Basic and acidic residues" evidence="13">
    <location>
        <begin position="638"/>
        <end position="647"/>
    </location>
</feature>
<dbReference type="Gene3D" id="3.90.190.10">
    <property type="entry name" value="Protein tyrosine phosphatase superfamily"/>
    <property type="match status" value="1"/>
</dbReference>
<reference evidence="17" key="2">
    <citation type="submission" date="2025-08" db="UniProtKB">
        <authorList>
            <consortium name="Ensembl"/>
        </authorList>
    </citation>
    <scope>IDENTIFICATION</scope>
</reference>
<evidence type="ECO:0000256" key="4">
    <source>
        <dbReference type="ARBA" id="ARBA00022729"/>
    </source>
</evidence>
<dbReference type="Pfam" id="PF00102">
    <property type="entry name" value="Y_phosphatase"/>
    <property type="match status" value="1"/>
</dbReference>
<keyword evidence="9" id="KW-0325">Glycoprotein</keyword>
<dbReference type="InterPro" id="IPR021613">
    <property type="entry name" value="Receptor_IA-2_dom"/>
</dbReference>
<evidence type="ECO:0000256" key="6">
    <source>
        <dbReference type="ARBA" id="ARBA00023018"/>
    </source>
</evidence>
<dbReference type="InterPro" id="IPR038112">
    <property type="entry name" value="Receptor_IA-2_ectodomain_sf"/>
</dbReference>
<dbReference type="Ensembl" id="ENSONIT00000077416.1">
    <property type="protein sequence ID" value="ENSONIP00000027320.1"/>
    <property type="gene ID" value="ENSONIG00000005989.2"/>
</dbReference>
<dbReference type="Gene3D" id="3.30.70.2470">
    <property type="entry name" value="Protein-tyrosine phosphatase receptor IA-2 ectodomain"/>
    <property type="match status" value="1"/>
</dbReference>
<evidence type="ECO:0000256" key="2">
    <source>
        <dbReference type="ARBA" id="ARBA00022553"/>
    </source>
</evidence>
<proteinExistence type="inferred from homology"/>
<dbReference type="PRINTS" id="PR00700">
    <property type="entry name" value="PRTYPHPHTASE"/>
</dbReference>
<dbReference type="GO" id="GO:0004725">
    <property type="term" value="F:protein tyrosine phosphatase activity"/>
    <property type="evidence" value="ECO:0007669"/>
    <property type="project" value="InterPro"/>
</dbReference>
<dbReference type="InterPro" id="IPR000387">
    <property type="entry name" value="Tyr_Pase_dom"/>
</dbReference>
<evidence type="ECO:0000256" key="1">
    <source>
        <dbReference type="ARBA" id="ARBA00004212"/>
    </source>
</evidence>
<gene>
    <name evidence="17" type="primary">PTPRN2</name>
    <name evidence="17" type="synonym">ptprn2</name>
</gene>